<name>A0A369KJR2_9BACT</name>
<keyword evidence="1" id="KW-0812">Transmembrane</keyword>
<dbReference type="RefSeq" id="WP_114544607.1">
    <property type="nucleotide sequence ID" value="NZ_QQBG01000026.1"/>
</dbReference>
<accession>A0A369KJR2</accession>
<protein>
    <submittedName>
        <fullName evidence="2">Uncharacterized protein</fullName>
    </submittedName>
</protein>
<dbReference type="Proteomes" id="UP000253816">
    <property type="component" value="Unassembled WGS sequence"/>
</dbReference>
<keyword evidence="1" id="KW-0472">Membrane</keyword>
<evidence type="ECO:0000313" key="2">
    <source>
        <dbReference type="EMBL" id="RDB31216.1"/>
    </source>
</evidence>
<keyword evidence="3" id="KW-1185">Reference proteome</keyword>
<evidence type="ECO:0000313" key="3">
    <source>
        <dbReference type="Proteomes" id="UP000253816"/>
    </source>
</evidence>
<reference evidence="2 3" key="1">
    <citation type="submission" date="2018-07" db="EMBL/GenBank/DDBJ databases">
        <title>Comparative genomics of the Candidatus Parilichlamydiaceae reveals evidence of convergent evolution and genome reduction in the phylum Chlamydiae.</title>
        <authorList>
            <person name="Taylor-Brown A."/>
            <person name="Polkinghorne A."/>
        </authorList>
    </citation>
    <scope>NUCLEOTIDE SEQUENCE [LARGE SCALE GENOMIC DNA]</scope>
    <source>
        <strain evidence="2 3">Hat2</strain>
    </source>
</reference>
<sequence length="166" mass="18540">MSSIPAHLLASPISKTPQPLSGLFNLSPTWKLVGEAFSKYVCLPFNLYVLTPLDLVSDSLPQLAEKTGQKLASISFETYVRSLILSTRKLAPSLVRLGSGMSRFLLESTALLLVLFCSFTVLQFLCSWICTLFHAILSIWRLTFRYMLEALFGAEKENKKITKTMA</sequence>
<proteinExistence type="predicted"/>
<evidence type="ECO:0000256" key="1">
    <source>
        <dbReference type="SAM" id="Phobius"/>
    </source>
</evidence>
<feature type="transmembrane region" description="Helical" evidence="1">
    <location>
        <begin position="110"/>
        <end position="137"/>
    </location>
</feature>
<keyword evidence="1" id="KW-1133">Transmembrane helix</keyword>
<comment type="caution">
    <text evidence="2">The sequence shown here is derived from an EMBL/GenBank/DDBJ whole genome shotgun (WGS) entry which is preliminary data.</text>
</comment>
<organism evidence="2 3">
    <name type="scientific">Candidatus Similichlamydia laticola</name>
    <dbReference type="NCBI Taxonomy" id="2170265"/>
    <lineage>
        <taxon>Bacteria</taxon>
        <taxon>Pseudomonadati</taxon>
        <taxon>Chlamydiota</taxon>
        <taxon>Chlamydiia</taxon>
        <taxon>Parachlamydiales</taxon>
        <taxon>Candidatus Parilichlamydiaceae</taxon>
        <taxon>Candidatus Similichlamydia</taxon>
    </lineage>
</organism>
<gene>
    <name evidence="2" type="ORF">HAT2_00696</name>
</gene>
<dbReference type="AlphaFoldDB" id="A0A369KJR2"/>
<dbReference type="EMBL" id="QQBG01000026">
    <property type="protein sequence ID" value="RDB31216.1"/>
    <property type="molecule type" value="Genomic_DNA"/>
</dbReference>